<evidence type="ECO:0000313" key="2">
    <source>
        <dbReference type="Proteomes" id="UP000036202"/>
    </source>
</evidence>
<organism evidence="1 2">
    <name type="scientific">Priestia filamentosa</name>
    <dbReference type="NCBI Taxonomy" id="1402861"/>
    <lineage>
        <taxon>Bacteria</taxon>
        <taxon>Bacillati</taxon>
        <taxon>Bacillota</taxon>
        <taxon>Bacilli</taxon>
        <taxon>Bacillales</taxon>
        <taxon>Bacillaceae</taxon>
        <taxon>Priestia</taxon>
    </lineage>
</organism>
<name>A0A0H4KGN3_9BACI</name>
<evidence type="ECO:0000313" key="1">
    <source>
        <dbReference type="EMBL" id="AKO92720.1"/>
    </source>
</evidence>
<dbReference type="EMBL" id="CP011974">
    <property type="protein sequence ID" value="AKO92720.1"/>
    <property type="molecule type" value="Genomic_DNA"/>
</dbReference>
<protein>
    <submittedName>
        <fullName evidence="1">Uncharacterized protein</fullName>
    </submittedName>
</protein>
<dbReference type="PATRIC" id="fig|135735.6.peg.2478"/>
<sequence>MISYIDVIGEKETTFYTFDIRIEKNNIIVSSGEYYNQGNLIFSTTKETILTVPEAGSYQIWIYPDGIKLIKGVNTRSDYINILSYFEVPEESSSIELLKVRCIRTVLRD</sequence>
<dbReference type="AlphaFoldDB" id="A0A0H4KGN3"/>
<proteinExistence type="predicted"/>
<accession>A0A0H4KGN3</accession>
<dbReference type="OrthoDB" id="268207at2"/>
<reference evidence="1 2" key="1">
    <citation type="journal article" date="2015" name="PLoS ONE">
        <title>Genome Sequence of Bacillus endophyticus and Analysis of Its Companion Mechanism in the Ketogulonigenium vulgare-Bacillus Strain Consortium.</title>
        <authorList>
            <person name="Jia N."/>
            <person name="Du J."/>
            <person name="Ding M.Z."/>
            <person name="Gao F."/>
            <person name="Yuan Y.J."/>
        </authorList>
    </citation>
    <scope>NUCLEOTIDE SEQUENCE [LARGE SCALE GENOMIC DNA]</scope>
    <source>
        <strain evidence="1 2">Hbe603</strain>
    </source>
</reference>
<dbReference type="KEGG" id="beo:BEH_11830"/>
<keyword evidence="2" id="KW-1185">Reference proteome</keyword>
<dbReference type="Proteomes" id="UP000036202">
    <property type="component" value="Chromosome"/>
</dbReference>
<dbReference type="RefSeq" id="WP_046217281.1">
    <property type="nucleotide sequence ID" value="NZ_CP011974.1"/>
</dbReference>
<reference evidence="2" key="2">
    <citation type="submission" date="2015-06" db="EMBL/GenBank/DDBJ databases">
        <title>Genome Sequence of Bacillus endophyticus and Analysis of its Companion Mechanism in the Ketogulonigenium vulgare-Bacillus strain Consortium.</title>
        <authorList>
            <person name="Jia N."/>
            <person name="Du J."/>
            <person name="Ding M.-Z."/>
            <person name="Gao F."/>
            <person name="Yuan Y.-J."/>
        </authorList>
    </citation>
    <scope>NUCLEOTIDE SEQUENCE [LARGE SCALE GENOMIC DNA]</scope>
    <source>
        <strain evidence="2">Hbe603</strain>
    </source>
</reference>
<gene>
    <name evidence="1" type="ORF">BEH_11830</name>
</gene>